<reference evidence="2 3" key="1">
    <citation type="submission" date="2016-08" db="EMBL/GenBank/DDBJ databases">
        <title>Draft genome sequence of Candidatus Piscirickettsia litoralis, from seawater.</title>
        <authorList>
            <person name="Wan X."/>
            <person name="Lee A.J."/>
            <person name="Hou S."/>
            <person name="Donachie S.P."/>
        </authorList>
    </citation>
    <scope>NUCLEOTIDE SEQUENCE [LARGE SCALE GENOMIC DNA]</scope>
    <source>
        <strain evidence="2 3">Y2</strain>
    </source>
</reference>
<feature type="transmembrane region" description="Helical" evidence="1">
    <location>
        <begin position="43"/>
        <end position="69"/>
    </location>
</feature>
<accession>A0ABX3A4B4</accession>
<dbReference type="EMBL" id="MDTU01000001">
    <property type="protein sequence ID" value="ODN43449.1"/>
    <property type="molecule type" value="Genomic_DNA"/>
</dbReference>
<protein>
    <submittedName>
        <fullName evidence="2">Uncharacterized protein</fullName>
    </submittedName>
</protein>
<sequence>MKKTAIIFSSIASVLICLVVSFLGGGLATFAVSVSSFVHIFEWVIFGVMALFVGIFIILGTIVICAAVWDELFEKIILI</sequence>
<evidence type="ECO:0000313" key="2">
    <source>
        <dbReference type="EMBL" id="ODN43449.1"/>
    </source>
</evidence>
<comment type="caution">
    <text evidence="2">The sequence shown here is derived from an EMBL/GenBank/DDBJ whole genome shotgun (WGS) entry which is preliminary data.</text>
</comment>
<gene>
    <name evidence="2" type="ORF">BGC07_11630</name>
</gene>
<feature type="transmembrane region" description="Helical" evidence="1">
    <location>
        <begin position="7"/>
        <end position="31"/>
    </location>
</feature>
<keyword evidence="1" id="KW-0472">Membrane</keyword>
<keyword evidence="3" id="KW-1185">Reference proteome</keyword>
<keyword evidence="1" id="KW-1133">Transmembrane helix</keyword>
<evidence type="ECO:0000256" key="1">
    <source>
        <dbReference type="SAM" id="Phobius"/>
    </source>
</evidence>
<keyword evidence="1" id="KW-0812">Transmembrane</keyword>
<evidence type="ECO:0000313" key="3">
    <source>
        <dbReference type="Proteomes" id="UP000094329"/>
    </source>
</evidence>
<dbReference type="RefSeq" id="WP_069313246.1">
    <property type="nucleotide sequence ID" value="NZ_MDTU01000001.1"/>
</dbReference>
<proteinExistence type="predicted"/>
<dbReference type="Proteomes" id="UP000094329">
    <property type="component" value="Unassembled WGS sequence"/>
</dbReference>
<organism evidence="2 3">
    <name type="scientific">Piscirickettsia litoralis</name>
    <dbReference type="NCBI Taxonomy" id="1891921"/>
    <lineage>
        <taxon>Bacteria</taxon>
        <taxon>Pseudomonadati</taxon>
        <taxon>Pseudomonadota</taxon>
        <taxon>Gammaproteobacteria</taxon>
        <taxon>Thiotrichales</taxon>
        <taxon>Piscirickettsiaceae</taxon>
        <taxon>Piscirickettsia</taxon>
    </lineage>
</organism>
<name>A0ABX3A4B4_9GAMM</name>